<accession>A0A4R0RQ87</accession>
<evidence type="ECO:0000259" key="5">
    <source>
        <dbReference type="Pfam" id="PF01753"/>
    </source>
</evidence>
<dbReference type="Gene3D" id="6.10.140.2220">
    <property type="match status" value="1"/>
</dbReference>
<reference evidence="6 7" key="1">
    <citation type="submission" date="2018-11" db="EMBL/GenBank/DDBJ databases">
        <title>Genome assembly of Steccherinum ochraceum LE-BIN_3174, the white-rot fungus of the Steccherinaceae family (The Residual Polyporoid clade, Polyporales, Basidiomycota).</title>
        <authorList>
            <person name="Fedorova T.V."/>
            <person name="Glazunova O.A."/>
            <person name="Landesman E.O."/>
            <person name="Moiseenko K.V."/>
            <person name="Psurtseva N.V."/>
            <person name="Savinova O.S."/>
            <person name="Shakhova N.V."/>
            <person name="Tyazhelova T.V."/>
            <person name="Vasina D.V."/>
        </authorList>
    </citation>
    <scope>NUCLEOTIDE SEQUENCE [LARGE SCALE GENOMIC DNA]</scope>
    <source>
        <strain evidence="6 7">LE-BIN_3174</strain>
    </source>
</reference>
<dbReference type="SUPFAM" id="SSF144232">
    <property type="entry name" value="HIT/MYND zinc finger-like"/>
    <property type="match status" value="1"/>
</dbReference>
<dbReference type="OrthoDB" id="4851849at2759"/>
<keyword evidence="3" id="KW-0862">Zinc</keyword>
<feature type="domain" description="MYND-type" evidence="5">
    <location>
        <begin position="308"/>
        <end position="328"/>
    </location>
</feature>
<dbReference type="GO" id="GO:0008270">
    <property type="term" value="F:zinc ion binding"/>
    <property type="evidence" value="ECO:0007669"/>
    <property type="project" value="UniProtKB-KW"/>
</dbReference>
<feature type="region of interest" description="Disordered" evidence="4">
    <location>
        <begin position="476"/>
        <end position="505"/>
    </location>
</feature>
<evidence type="ECO:0000256" key="4">
    <source>
        <dbReference type="SAM" id="MobiDB-lite"/>
    </source>
</evidence>
<proteinExistence type="predicted"/>
<gene>
    <name evidence="6" type="ORF">EIP91_008088</name>
</gene>
<keyword evidence="7" id="KW-1185">Reference proteome</keyword>
<dbReference type="Proteomes" id="UP000292702">
    <property type="component" value="Unassembled WGS sequence"/>
</dbReference>
<sequence>MVYYVTSVGLGESGLEPMKQEVVLAQWERTQLPKLDVVRHEVVLFRQQWDYSRLLQAEGPERDTMFANMASMLEVTQWASMSLMDEVMVIQTIISHFADSHYGQPEWMAILGLRKEDTEDEQLKWLLKTEIKRRLVHCCMREDINRLESALRMLEKTMIRALDEELEELESPNRETPWREELGLLIYTLYADALVFANRFDEHTKSILDGILETVEKSGSLKSPDTAMQVKVHLALVLEQMDVEPERQKAYTDLMAEHFRRVPSYFKIMRCIIKRPAGPEHPVARALGPEFFTRDRRTTRKEDRQMKVLYYCSKTCQIDHWPSHRAECKIYAKDREEHESLKQMYPKEARRRRDNDKWIQGAQYAIFRGPINALALHRDPSRGRTHVVFLELVYKPKLEDVWEDLDRILQQPAGRAKAKVEKSIASVPAEDDPSTSQPEVPMFMLIYGEEIDTFFRSVSVRRNHLSAFFHNPKWRDFMNPTDEPPPERLVLPSGARDAELDLNDD</sequence>
<organism evidence="6 7">
    <name type="scientific">Steccherinum ochraceum</name>
    <dbReference type="NCBI Taxonomy" id="92696"/>
    <lineage>
        <taxon>Eukaryota</taxon>
        <taxon>Fungi</taxon>
        <taxon>Dikarya</taxon>
        <taxon>Basidiomycota</taxon>
        <taxon>Agaricomycotina</taxon>
        <taxon>Agaricomycetes</taxon>
        <taxon>Polyporales</taxon>
        <taxon>Steccherinaceae</taxon>
        <taxon>Steccherinum</taxon>
    </lineage>
</organism>
<keyword evidence="1" id="KW-0479">Metal-binding</keyword>
<dbReference type="InterPro" id="IPR002893">
    <property type="entry name" value="Znf_MYND"/>
</dbReference>
<keyword evidence="2" id="KW-0863">Zinc-finger</keyword>
<protein>
    <recommendedName>
        <fullName evidence="5">MYND-type domain-containing protein</fullName>
    </recommendedName>
</protein>
<name>A0A4R0RQ87_9APHY</name>
<evidence type="ECO:0000313" key="7">
    <source>
        <dbReference type="Proteomes" id="UP000292702"/>
    </source>
</evidence>
<evidence type="ECO:0000256" key="3">
    <source>
        <dbReference type="ARBA" id="ARBA00022833"/>
    </source>
</evidence>
<evidence type="ECO:0000313" key="6">
    <source>
        <dbReference type="EMBL" id="TCD69332.1"/>
    </source>
</evidence>
<evidence type="ECO:0000256" key="2">
    <source>
        <dbReference type="ARBA" id="ARBA00022771"/>
    </source>
</evidence>
<dbReference type="Pfam" id="PF01753">
    <property type="entry name" value="zf-MYND"/>
    <property type="match status" value="1"/>
</dbReference>
<dbReference type="EMBL" id="RWJN01000044">
    <property type="protein sequence ID" value="TCD69332.1"/>
    <property type="molecule type" value="Genomic_DNA"/>
</dbReference>
<dbReference type="AlphaFoldDB" id="A0A4R0RQ87"/>
<comment type="caution">
    <text evidence="6">The sequence shown here is derived from an EMBL/GenBank/DDBJ whole genome shotgun (WGS) entry which is preliminary data.</text>
</comment>
<evidence type="ECO:0000256" key="1">
    <source>
        <dbReference type="ARBA" id="ARBA00022723"/>
    </source>
</evidence>